<dbReference type="Gene3D" id="2.170.130.10">
    <property type="entry name" value="TonB-dependent receptor, plug domain"/>
    <property type="match status" value="1"/>
</dbReference>
<evidence type="ECO:0000256" key="8">
    <source>
        <dbReference type="ARBA" id="ARBA00023237"/>
    </source>
</evidence>
<dbReference type="Pfam" id="PF07715">
    <property type="entry name" value="Plug"/>
    <property type="match status" value="1"/>
</dbReference>
<keyword evidence="14" id="KW-0675">Receptor</keyword>
<keyword evidence="4 9" id="KW-1134">Transmembrane beta strand</keyword>
<evidence type="ECO:0000256" key="6">
    <source>
        <dbReference type="ARBA" id="ARBA00023077"/>
    </source>
</evidence>
<evidence type="ECO:0000256" key="9">
    <source>
        <dbReference type="PROSITE-ProRule" id="PRU01360"/>
    </source>
</evidence>
<accession>A0A1I1NHV5</accession>
<dbReference type="SUPFAM" id="SSF56935">
    <property type="entry name" value="Porins"/>
    <property type="match status" value="1"/>
</dbReference>
<dbReference type="RefSeq" id="WP_093446836.1">
    <property type="nucleotide sequence ID" value="NZ_FNZG01000001.1"/>
</dbReference>
<dbReference type="PANTHER" id="PTHR30069:SF41">
    <property type="entry name" value="HEME_HEMOPEXIN UTILIZATION PROTEIN C"/>
    <property type="match status" value="1"/>
</dbReference>
<evidence type="ECO:0000256" key="4">
    <source>
        <dbReference type="ARBA" id="ARBA00022452"/>
    </source>
</evidence>
<feature type="domain" description="TonB-dependent receptor plug" evidence="13">
    <location>
        <begin position="58"/>
        <end position="153"/>
    </location>
</feature>
<comment type="similarity">
    <text evidence="2 9 10">Belongs to the TonB-dependent receptor family.</text>
</comment>
<keyword evidence="7 9" id="KW-0472">Membrane</keyword>
<keyword evidence="3 9" id="KW-0813">Transport</keyword>
<dbReference type="GO" id="GO:0044718">
    <property type="term" value="P:siderophore transmembrane transport"/>
    <property type="evidence" value="ECO:0007669"/>
    <property type="project" value="TreeGrafter"/>
</dbReference>
<sequence length="661" mass="70379">MTLSTKARAKKARARKALILLGATAITPVAMPAVAQDVVDLNAIRIQSDAAQDLLGNTEITEEELEDRNPQTMADVFAGETEVTASGGAPIAQKVFVHGVEESLLSVTIDGARQNKAAFHHAGNVLIDPTLLKRVEVSSGLAPADEGPGALAGSIAYETKDARDLLQPGDTFGGRASIGYSSNSNTFHRSLTLYGQQGGFEYLLSGTKATGDDYKDGSGTQMIGTGAGLSNYVAKFAYTSDTGKRLEFSADYTEDAGYRAGQAGGAGNYIRPDFANVRGNVIPVWAVSTRRSFNFTYTDEAPEGIWAPVLQLSYNEQELEGDIVTEGINTSLSGKVQNDFMIGNGILSAGVDFFHDTAEGTGLANTGTASKETLNNIGVFAQMRQDVSDRLSLSYGVRADFQEFSTPDGQTFRDGGVSVNASADFVLTENLSLNIGAASVWGGYELSEASLINTSAGASTFTPWTYSSITASRANNARVGLRYESGNWVADGALFYTQIRNAPYLFSGDRSNSPTITSRGLDASLRYSTGAGYVQANYTYAKVQLDGAQIGTTDYYWGRPMGHIFGLSAAFEVADGLTLGGTAEIALDNNEGASTLPGYEVLNVFASYTPKQYDNVEVRLDVRNVFDQTYTRRSADGMGFGPVTPLTEPGRTIALMVTTKF</sequence>
<keyword evidence="5 9" id="KW-0812">Transmembrane</keyword>
<dbReference type="GO" id="GO:0009279">
    <property type="term" value="C:cell outer membrane"/>
    <property type="evidence" value="ECO:0007669"/>
    <property type="project" value="UniProtKB-SubCell"/>
</dbReference>
<proteinExistence type="inferred from homology"/>
<evidence type="ECO:0000313" key="14">
    <source>
        <dbReference type="EMBL" id="SFC93330.1"/>
    </source>
</evidence>
<evidence type="ECO:0000256" key="5">
    <source>
        <dbReference type="ARBA" id="ARBA00022692"/>
    </source>
</evidence>
<reference evidence="14 15" key="1">
    <citation type="submission" date="2016-10" db="EMBL/GenBank/DDBJ databases">
        <authorList>
            <person name="de Groot N.N."/>
        </authorList>
    </citation>
    <scope>NUCLEOTIDE SEQUENCE [LARGE SCALE GENOMIC DNA]</scope>
    <source>
        <strain evidence="14 15">DSM 29619</strain>
    </source>
</reference>
<dbReference type="InterPro" id="IPR039426">
    <property type="entry name" value="TonB-dep_rcpt-like"/>
</dbReference>
<evidence type="ECO:0000256" key="1">
    <source>
        <dbReference type="ARBA" id="ARBA00004571"/>
    </source>
</evidence>
<dbReference type="GO" id="GO:0015344">
    <property type="term" value="F:siderophore uptake transmembrane transporter activity"/>
    <property type="evidence" value="ECO:0007669"/>
    <property type="project" value="TreeGrafter"/>
</dbReference>
<evidence type="ECO:0000256" key="7">
    <source>
        <dbReference type="ARBA" id="ARBA00023136"/>
    </source>
</evidence>
<evidence type="ECO:0000256" key="2">
    <source>
        <dbReference type="ARBA" id="ARBA00009810"/>
    </source>
</evidence>
<evidence type="ECO:0000256" key="10">
    <source>
        <dbReference type="RuleBase" id="RU003357"/>
    </source>
</evidence>
<keyword evidence="8 9" id="KW-0998">Cell outer membrane</keyword>
<dbReference type="Proteomes" id="UP000231644">
    <property type="component" value="Unassembled WGS sequence"/>
</dbReference>
<evidence type="ECO:0000259" key="13">
    <source>
        <dbReference type="Pfam" id="PF07715"/>
    </source>
</evidence>
<evidence type="ECO:0000256" key="3">
    <source>
        <dbReference type="ARBA" id="ARBA00022448"/>
    </source>
</evidence>
<dbReference type="Pfam" id="PF00593">
    <property type="entry name" value="TonB_dep_Rec_b-barrel"/>
    <property type="match status" value="1"/>
</dbReference>
<gene>
    <name evidence="14" type="ORF">SAMN05421762_2808</name>
</gene>
<organism evidence="14 15">
    <name type="scientific">Pseudooceanicola nitratireducens</name>
    <dbReference type="NCBI Taxonomy" id="517719"/>
    <lineage>
        <taxon>Bacteria</taxon>
        <taxon>Pseudomonadati</taxon>
        <taxon>Pseudomonadota</taxon>
        <taxon>Alphaproteobacteria</taxon>
        <taxon>Rhodobacterales</taxon>
        <taxon>Paracoccaceae</taxon>
        <taxon>Pseudooceanicola</taxon>
    </lineage>
</organism>
<feature type="chain" id="PRO_5014136996" evidence="11">
    <location>
        <begin position="36"/>
        <end position="661"/>
    </location>
</feature>
<evidence type="ECO:0000256" key="11">
    <source>
        <dbReference type="SAM" id="SignalP"/>
    </source>
</evidence>
<dbReference type="AlphaFoldDB" id="A0A1I1NHV5"/>
<dbReference type="InterPro" id="IPR012910">
    <property type="entry name" value="Plug_dom"/>
</dbReference>
<dbReference type="EMBL" id="FOLX01000001">
    <property type="protein sequence ID" value="SFC93330.1"/>
    <property type="molecule type" value="Genomic_DNA"/>
</dbReference>
<evidence type="ECO:0000313" key="15">
    <source>
        <dbReference type="Proteomes" id="UP000231644"/>
    </source>
</evidence>
<keyword evidence="11" id="KW-0732">Signal</keyword>
<dbReference type="InterPro" id="IPR037066">
    <property type="entry name" value="Plug_dom_sf"/>
</dbReference>
<name>A0A1I1NHV5_9RHOB</name>
<keyword evidence="15" id="KW-1185">Reference proteome</keyword>
<feature type="signal peptide" evidence="11">
    <location>
        <begin position="1"/>
        <end position="35"/>
    </location>
</feature>
<comment type="subcellular location">
    <subcellularLocation>
        <location evidence="1 9">Cell outer membrane</location>
        <topology evidence="1 9">Multi-pass membrane protein</topology>
    </subcellularLocation>
</comment>
<dbReference type="OrthoDB" id="9760494at2"/>
<evidence type="ECO:0000259" key="12">
    <source>
        <dbReference type="Pfam" id="PF00593"/>
    </source>
</evidence>
<dbReference type="InterPro" id="IPR036942">
    <property type="entry name" value="Beta-barrel_TonB_sf"/>
</dbReference>
<feature type="domain" description="TonB-dependent receptor-like beta-barrel" evidence="12">
    <location>
        <begin position="197"/>
        <end position="625"/>
    </location>
</feature>
<dbReference type="PROSITE" id="PS52016">
    <property type="entry name" value="TONB_DEPENDENT_REC_3"/>
    <property type="match status" value="1"/>
</dbReference>
<dbReference type="STRING" id="517719.SAMN05421762_2808"/>
<dbReference type="PANTHER" id="PTHR30069">
    <property type="entry name" value="TONB-DEPENDENT OUTER MEMBRANE RECEPTOR"/>
    <property type="match status" value="1"/>
</dbReference>
<dbReference type="Gene3D" id="2.40.170.20">
    <property type="entry name" value="TonB-dependent receptor, beta-barrel domain"/>
    <property type="match status" value="1"/>
</dbReference>
<dbReference type="InterPro" id="IPR000531">
    <property type="entry name" value="Beta-barrel_TonB"/>
</dbReference>
<keyword evidence="6 10" id="KW-0798">TonB box</keyword>
<protein>
    <submittedName>
        <fullName evidence="14">Hemoglobin/transferrin/lactoferrin receptor protein</fullName>
    </submittedName>
</protein>